<dbReference type="Proteomes" id="UP000500806">
    <property type="component" value="Chromosome"/>
</dbReference>
<organism evidence="1 2">
    <name type="scientific">Polynucleobacter antarcticus</name>
    <dbReference type="NCBI Taxonomy" id="1743162"/>
    <lineage>
        <taxon>Bacteria</taxon>
        <taxon>Pseudomonadati</taxon>
        <taxon>Pseudomonadota</taxon>
        <taxon>Betaproteobacteria</taxon>
        <taxon>Burkholderiales</taxon>
        <taxon>Burkholderiaceae</taxon>
        <taxon>Polynucleobacter</taxon>
    </lineage>
</organism>
<gene>
    <name evidence="1" type="ORF">DCO16_06180</name>
</gene>
<reference evidence="1 2" key="1">
    <citation type="submission" date="2018-04" db="EMBL/GenBank/DDBJ databases">
        <title>Polynucleobacter sp. LimPoW16 genome.</title>
        <authorList>
            <person name="Hahn M.W."/>
        </authorList>
    </citation>
    <scope>NUCLEOTIDE SEQUENCE [LARGE SCALE GENOMIC DNA]</scope>
    <source>
        <strain evidence="1 2">LimPoW16</strain>
    </source>
</reference>
<dbReference type="AlphaFoldDB" id="A0A6M9PUV2"/>
<dbReference type="KEGG" id="pani:DCO16_06180"/>
<keyword evidence="2" id="KW-1185">Reference proteome</keyword>
<protein>
    <submittedName>
        <fullName evidence="1">Uncharacterized protein</fullName>
    </submittedName>
</protein>
<accession>A0A6M9PUV2</accession>
<dbReference type="RefSeq" id="WP_415836167.1">
    <property type="nucleotide sequence ID" value="NZ_CBCSCD010000001.1"/>
</dbReference>
<sequence length="83" mass="9268">MGEVPEKEIAILGAKLESGPIPYSTEDLALSIALNFFKDAQNISSLGNAQMMARMTMLEWLQENKVAPILAKSFEDTLYKLYK</sequence>
<dbReference type="EMBL" id="CP028941">
    <property type="protein sequence ID" value="QKM62677.1"/>
    <property type="molecule type" value="Genomic_DNA"/>
</dbReference>
<proteinExistence type="predicted"/>
<name>A0A6M9PUV2_9BURK</name>
<evidence type="ECO:0000313" key="1">
    <source>
        <dbReference type="EMBL" id="QKM62677.1"/>
    </source>
</evidence>
<evidence type="ECO:0000313" key="2">
    <source>
        <dbReference type="Proteomes" id="UP000500806"/>
    </source>
</evidence>